<dbReference type="AlphaFoldDB" id="C4LES7"/>
<gene>
    <name evidence="1" type="ordered locus">Tola_1480</name>
</gene>
<reference evidence="1 2" key="2">
    <citation type="journal article" date="2011" name="Stand. Genomic Sci.">
        <title>Complete genome sequence of Tolumonas auensis type strain (TA 4).</title>
        <authorList>
            <person name="Chertkov O."/>
            <person name="Copeland A."/>
            <person name="Lucas S."/>
            <person name="Lapidus A."/>
            <person name="Berry K.W."/>
            <person name="Detter J.C."/>
            <person name="Del Rio T.G."/>
            <person name="Hammon N."/>
            <person name="Dalin E."/>
            <person name="Tice H."/>
            <person name="Pitluck S."/>
            <person name="Richardson P."/>
            <person name="Bruce D."/>
            <person name="Goodwin L."/>
            <person name="Han C."/>
            <person name="Tapia R."/>
            <person name="Saunders E."/>
            <person name="Schmutz J."/>
            <person name="Brettin T."/>
            <person name="Larimer F."/>
            <person name="Land M."/>
            <person name="Hauser L."/>
            <person name="Spring S."/>
            <person name="Rohde M."/>
            <person name="Kyrpides N.C."/>
            <person name="Ivanova N."/>
            <person name="Goker M."/>
            <person name="Beller H.R."/>
            <person name="Klenk H.P."/>
            <person name="Woyke T."/>
        </authorList>
    </citation>
    <scope>NUCLEOTIDE SEQUENCE [LARGE SCALE GENOMIC DNA]</scope>
    <source>
        <strain evidence="2">DSM 9187 / TA4</strain>
    </source>
</reference>
<protein>
    <recommendedName>
        <fullName evidence="3">Permuted papain-like amidase YaeF/Yiix C92 family enzyme</fullName>
    </recommendedName>
</protein>
<dbReference type="EMBL" id="CP001616">
    <property type="protein sequence ID" value="ACQ93094.1"/>
    <property type="molecule type" value="Genomic_DNA"/>
</dbReference>
<keyword evidence="2" id="KW-1185">Reference proteome</keyword>
<evidence type="ECO:0008006" key="3">
    <source>
        <dbReference type="Google" id="ProtNLM"/>
    </source>
</evidence>
<dbReference type="InterPro" id="IPR024453">
    <property type="entry name" value="Peptidase_C92"/>
</dbReference>
<dbReference type="OrthoDB" id="2843884at2"/>
<dbReference type="STRING" id="595494.Tola_1480"/>
<dbReference type="Gene3D" id="3.90.1720.10">
    <property type="entry name" value="endopeptidase domain like (from Nostoc punctiforme)"/>
    <property type="match status" value="1"/>
</dbReference>
<organism evidence="1 2">
    <name type="scientific">Tolumonas auensis (strain DSM 9187 / NBRC 110442 / TA 4)</name>
    <dbReference type="NCBI Taxonomy" id="595494"/>
    <lineage>
        <taxon>Bacteria</taxon>
        <taxon>Pseudomonadati</taxon>
        <taxon>Pseudomonadota</taxon>
        <taxon>Gammaproteobacteria</taxon>
        <taxon>Aeromonadales</taxon>
        <taxon>Aeromonadaceae</taxon>
        <taxon>Tolumonas</taxon>
    </lineage>
</organism>
<dbReference type="SUPFAM" id="SSF54001">
    <property type="entry name" value="Cysteine proteinases"/>
    <property type="match status" value="1"/>
</dbReference>
<dbReference type="InterPro" id="IPR038765">
    <property type="entry name" value="Papain-like_cys_pep_sf"/>
</dbReference>
<sequence>MATKKFDHLKKEHYQAIRQNIHTGDIFFASGNYAISKMIEHFSNSIFSHVGFIFTWNDRILLLESVEDDGVRVVPLSQYVNDYENSRKPYDGRLFIARYNTPLDTDAVNKMLGTAADNLNRKYDKDEIAKILARVTLRLGTHKENDAYICSEFVDICFQSIGIKFLRDPEGYIFPEHIAADIHVVPKYEIVA</sequence>
<evidence type="ECO:0000313" key="2">
    <source>
        <dbReference type="Proteomes" id="UP000009073"/>
    </source>
</evidence>
<reference evidence="2" key="1">
    <citation type="submission" date="2009-05" db="EMBL/GenBank/DDBJ databases">
        <title>Complete sequence of Tolumonas auensis DSM 9187.</title>
        <authorList>
            <consortium name="US DOE Joint Genome Institute"/>
            <person name="Lucas S."/>
            <person name="Copeland A."/>
            <person name="Lapidus A."/>
            <person name="Glavina del Rio T."/>
            <person name="Tice H."/>
            <person name="Bruce D."/>
            <person name="Goodwin L."/>
            <person name="Pitluck S."/>
            <person name="Chertkov O."/>
            <person name="Brettin T."/>
            <person name="Detter J.C."/>
            <person name="Han C."/>
            <person name="Larimer F."/>
            <person name="Land M."/>
            <person name="Hauser L."/>
            <person name="Kyrpides N."/>
            <person name="Mikhailova N."/>
            <person name="Spring S."/>
            <person name="Beller H."/>
        </authorList>
    </citation>
    <scope>NUCLEOTIDE SEQUENCE [LARGE SCALE GENOMIC DNA]</scope>
    <source>
        <strain evidence="2">DSM 9187 / TA4</strain>
    </source>
</reference>
<evidence type="ECO:0000313" key="1">
    <source>
        <dbReference type="EMBL" id="ACQ93094.1"/>
    </source>
</evidence>
<dbReference type="HOGENOM" id="CLU_1388114_0_0_6"/>
<dbReference type="eggNOG" id="ENOG5032VMF">
    <property type="taxonomic scope" value="Bacteria"/>
</dbReference>
<proteinExistence type="predicted"/>
<dbReference type="Pfam" id="PF05708">
    <property type="entry name" value="Peptidase_C92"/>
    <property type="match status" value="1"/>
</dbReference>
<dbReference type="Proteomes" id="UP000009073">
    <property type="component" value="Chromosome"/>
</dbReference>
<dbReference type="RefSeq" id="WP_015878566.1">
    <property type="nucleotide sequence ID" value="NC_012691.1"/>
</dbReference>
<dbReference type="KEGG" id="tau:Tola_1480"/>
<accession>C4LES7</accession>
<name>C4LES7_TOLAT</name>